<feature type="compositionally biased region" description="Basic and acidic residues" evidence="1">
    <location>
        <begin position="17"/>
        <end position="58"/>
    </location>
</feature>
<feature type="region of interest" description="Disordered" evidence="1">
    <location>
        <begin position="1"/>
        <end position="102"/>
    </location>
</feature>
<dbReference type="EMBL" id="WISB01000089">
    <property type="protein sequence ID" value="MQW70198.1"/>
    <property type="molecule type" value="Genomic_DNA"/>
</dbReference>
<sequence>MQRLHKGVHSMANGNEQIREDRIRERAYEIWEREGRKYGDHERHWEEAEKELRKKESGVDPSANPSEPGDTSGNTNRSTSECVSLSGDSAVAKQNSSDSSAA</sequence>
<dbReference type="Pfam" id="PF11154">
    <property type="entry name" value="DUF2934"/>
    <property type="match status" value="1"/>
</dbReference>
<dbReference type="AlphaFoldDB" id="A0A6G1WKE1"/>
<proteinExistence type="predicted"/>
<feature type="compositionally biased region" description="Polar residues" evidence="1">
    <location>
        <begin position="63"/>
        <end position="102"/>
    </location>
</feature>
<protein>
    <submittedName>
        <fullName evidence="2">DUF2934 domain-containing protein</fullName>
    </submittedName>
</protein>
<accession>A0A6G1WKE1</accession>
<name>A0A6G1WKE1_9HYPH</name>
<evidence type="ECO:0000313" key="2">
    <source>
        <dbReference type="EMBL" id="MQW70198.1"/>
    </source>
</evidence>
<reference evidence="2" key="1">
    <citation type="journal article" date="2013" name="Genome Biol.">
        <title>Comparative genomics of the core and accessory genomes of 48 Sinorhizobium strains comprising five genospecies.</title>
        <authorList>
            <person name="Sugawara M."/>
            <person name="Epstein B."/>
            <person name="Badgley B.D."/>
            <person name="Unno T."/>
            <person name="Xu L."/>
            <person name="Reese J."/>
            <person name="Gyaneshwar P."/>
            <person name="Denny R."/>
            <person name="Mudge J."/>
            <person name="Bharti A.K."/>
            <person name="Farmer A.D."/>
            <person name="May G.D."/>
            <person name="Woodward J.E."/>
            <person name="Medigue C."/>
            <person name="Vallenet D."/>
            <person name="Lajus A."/>
            <person name="Rouy Z."/>
            <person name="Martinez-Vaz B."/>
            <person name="Tiffin P."/>
            <person name="Young N.D."/>
            <person name="Sadowsky M.J."/>
        </authorList>
    </citation>
    <scope>NUCLEOTIDE SEQUENCE</scope>
    <source>
        <strain evidence="2">M1</strain>
    </source>
</reference>
<comment type="caution">
    <text evidence="2">The sequence shown here is derived from an EMBL/GenBank/DDBJ whole genome shotgun (WGS) entry which is preliminary data.</text>
</comment>
<gene>
    <name evidence="2" type="ORF">GHJ91_13805</name>
</gene>
<evidence type="ECO:0000256" key="1">
    <source>
        <dbReference type="SAM" id="MobiDB-lite"/>
    </source>
</evidence>
<organism evidence="2">
    <name type="scientific">Sinorhizobium medicae</name>
    <dbReference type="NCBI Taxonomy" id="110321"/>
    <lineage>
        <taxon>Bacteria</taxon>
        <taxon>Pseudomonadati</taxon>
        <taxon>Pseudomonadota</taxon>
        <taxon>Alphaproteobacteria</taxon>
        <taxon>Hyphomicrobiales</taxon>
        <taxon>Rhizobiaceae</taxon>
        <taxon>Sinorhizobium/Ensifer group</taxon>
        <taxon>Sinorhizobium</taxon>
    </lineage>
</organism>
<dbReference type="InterPro" id="IPR021327">
    <property type="entry name" value="DUF2934"/>
</dbReference>